<sequence length="106" mass="11781">MFPIGSLHEACKLFESVSNSVAPLEVYAKAVNAIYISFVFLKYLIENAQSSNSIEELYLSLNVSEPAPNDLNTVQTHTFYITSCSISCLLQCQPNFSTDHLLDQVT</sequence>
<dbReference type="AlphaFoldDB" id="A0AAD6PNV4"/>
<proteinExistence type="predicted"/>
<evidence type="ECO:0000313" key="1">
    <source>
        <dbReference type="EMBL" id="KAJ6952135.1"/>
    </source>
</evidence>
<accession>A0AAD6PNV4</accession>
<dbReference type="Proteomes" id="UP001164929">
    <property type="component" value="Chromosome 19"/>
</dbReference>
<keyword evidence="2" id="KW-1185">Reference proteome</keyword>
<reference evidence="1" key="1">
    <citation type="journal article" date="2023" name="Mol. Ecol. Resour.">
        <title>Chromosome-level genome assembly of a triploid poplar Populus alba 'Berolinensis'.</title>
        <authorList>
            <person name="Chen S."/>
            <person name="Yu Y."/>
            <person name="Wang X."/>
            <person name="Wang S."/>
            <person name="Zhang T."/>
            <person name="Zhou Y."/>
            <person name="He R."/>
            <person name="Meng N."/>
            <person name="Wang Y."/>
            <person name="Liu W."/>
            <person name="Liu Z."/>
            <person name="Liu J."/>
            <person name="Guo Q."/>
            <person name="Huang H."/>
            <person name="Sederoff R.R."/>
            <person name="Wang G."/>
            <person name="Qu G."/>
            <person name="Chen S."/>
        </authorList>
    </citation>
    <scope>NUCLEOTIDE SEQUENCE</scope>
    <source>
        <strain evidence="1">SC-2020</strain>
    </source>
</reference>
<comment type="caution">
    <text evidence="1">The sequence shown here is derived from an EMBL/GenBank/DDBJ whole genome shotgun (WGS) entry which is preliminary data.</text>
</comment>
<evidence type="ECO:0000313" key="2">
    <source>
        <dbReference type="Proteomes" id="UP001164929"/>
    </source>
</evidence>
<dbReference type="EMBL" id="JAQIZT010000019">
    <property type="protein sequence ID" value="KAJ6952135.1"/>
    <property type="molecule type" value="Genomic_DNA"/>
</dbReference>
<name>A0AAD6PNV4_9ROSI</name>
<gene>
    <name evidence="1" type="ORF">NC653_041328</name>
</gene>
<organism evidence="1 2">
    <name type="scientific">Populus alba x Populus x berolinensis</name>
    <dbReference type="NCBI Taxonomy" id="444605"/>
    <lineage>
        <taxon>Eukaryota</taxon>
        <taxon>Viridiplantae</taxon>
        <taxon>Streptophyta</taxon>
        <taxon>Embryophyta</taxon>
        <taxon>Tracheophyta</taxon>
        <taxon>Spermatophyta</taxon>
        <taxon>Magnoliopsida</taxon>
        <taxon>eudicotyledons</taxon>
        <taxon>Gunneridae</taxon>
        <taxon>Pentapetalae</taxon>
        <taxon>rosids</taxon>
        <taxon>fabids</taxon>
        <taxon>Malpighiales</taxon>
        <taxon>Salicaceae</taxon>
        <taxon>Saliceae</taxon>
        <taxon>Populus</taxon>
    </lineage>
</organism>
<protein>
    <submittedName>
        <fullName evidence="1">Uncharacterized protein</fullName>
    </submittedName>
</protein>